<sequence>MKTISLTSDDMRNFSLQGYGMNISLAAVMPVKFSLSFQQSRRAASEPAAPQASTQTTPEVEVLASADVETYADEEPQQVRPPSPAPTEIDDPEPEALLQTLQTLNIKVRDFAYPAPPASPFSSPSPAPKATIHTPPTPATEIFDQYKGIAEFEFRLVQDPRTYPITGKTLRRLLDMGWVSMGEAKARLHQMDCEAMKEYDARDSRHAWRPCRWTSVPDTDMRQRLLLDYGGTFVHLDKMRRIEQAMNEREVEERRLIEEAEERVRIMEAEREGGMGMVVGAESDDEDEDEDEQGRVAKSAVAAGKKRALEHTLSTPSFANSEALAGPKRAKLSGAPAPPPSPPSTSQPATSKPTPTPTPIPPPARMPPPRQYPAPLSTYNPQLYPEAARVIEAEDRPRPPLPPPREDTPPLEDDEDERDRPGHPLQRKKKRGLKRTLSRTQTFTQL</sequence>
<reference evidence="3" key="1">
    <citation type="submission" date="2022-07" db="EMBL/GenBank/DDBJ databases">
        <title>The genome of Lyophyllum shimeji provides insight into the initial evolution of ectomycorrhizal fungal genome.</title>
        <authorList>
            <person name="Kobayashi Y."/>
            <person name="Shibata T."/>
            <person name="Hirakawa H."/>
            <person name="Shigenobu S."/>
            <person name="Nishiyama T."/>
            <person name="Yamada A."/>
            <person name="Hasebe M."/>
            <person name="Kawaguchi M."/>
        </authorList>
    </citation>
    <scope>NUCLEOTIDE SEQUENCE</scope>
    <source>
        <strain evidence="3">AT787</strain>
    </source>
</reference>
<name>A0A9P3PWU5_LYOSH</name>
<protein>
    <submittedName>
        <fullName evidence="3">Uncharacterized protein</fullName>
    </submittedName>
</protein>
<evidence type="ECO:0000313" key="3">
    <source>
        <dbReference type="EMBL" id="GLB42722.1"/>
    </source>
</evidence>
<comment type="caution">
    <text evidence="3">The sequence shown here is derived from an EMBL/GenBank/DDBJ whole genome shotgun (WGS) entry which is preliminary data.</text>
</comment>
<accession>A0A9P3PWU5</accession>
<dbReference type="EMBL" id="BRPK01000012">
    <property type="protein sequence ID" value="GLB42722.1"/>
    <property type="molecule type" value="Genomic_DNA"/>
</dbReference>
<dbReference type="PANTHER" id="PTHR48148">
    <property type="entry name" value="KERATINOCYTE PROLINE-RICH PROTEIN"/>
    <property type="match status" value="1"/>
</dbReference>
<keyword evidence="4" id="KW-1185">Reference proteome</keyword>
<evidence type="ECO:0000256" key="2">
    <source>
        <dbReference type="SAM" id="MobiDB-lite"/>
    </source>
</evidence>
<gene>
    <name evidence="3" type="ORF">LshimejAT787_1201710</name>
</gene>
<organism evidence="3 4">
    <name type="scientific">Lyophyllum shimeji</name>
    <name type="common">Hon-shimeji</name>
    <name type="synonym">Tricholoma shimeji</name>
    <dbReference type="NCBI Taxonomy" id="47721"/>
    <lineage>
        <taxon>Eukaryota</taxon>
        <taxon>Fungi</taxon>
        <taxon>Dikarya</taxon>
        <taxon>Basidiomycota</taxon>
        <taxon>Agaricomycotina</taxon>
        <taxon>Agaricomycetes</taxon>
        <taxon>Agaricomycetidae</taxon>
        <taxon>Agaricales</taxon>
        <taxon>Tricholomatineae</taxon>
        <taxon>Lyophyllaceae</taxon>
        <taxon>Lyophyllum</taxon>
    </lineage>
</organism>
<feature type="compositionally biased region" description="Pro residues" evidence="2">
    <location>
        <begin position="354"/>
        <end position="372"/>
    </location>
</feature>
<feature type="compositionally biased region" description="Acidic residues" evidence="2">
    <location>
        <begin position="282"/>
        <end position="292"/>
    </location>
</feature>
<proteinExistence type="predicted"/>
<feature type="compositionally biased region" description="Basic and acidic residues" evidence="2">
    <location>
        <begin position="389"/>
        <end position="408"/>
    </location>
</feature>
<evidence type="ECO:0000313" key="4">
    <source>
        <dbReference type="Proteomes" id="UP001063166"/>
    </source>
</evidence>
<dbReference type="OrthoDB" id="2997660at2759"/>
<dbReference type="AlphaFoldDB" id="A0A9P3PWU5"/>
<dbReference type="PANTHER" id="PTHR48148:SF3">
    <property type="entry name" value="KERATINOCYTE PROLINE-RICH PROTEIN"/>
    <property type="match status" value="1"/>
</dbReference>
<keyword evidence="1" id="KW-0175">Coiled coil</keyword>
<feature type="coiled-coil region" evidence="1">
    <location>
        <begin position="239"/>
        <end position="270"/>
    </location>
</feature>
<dbReference type="Proteomes" id="UP001063166">
    <property type="component" value="Unassembled WGS sequence"/>
</dbReference>
<evidence type="ECO:0000256" key="1">
    <source>
        <dbReference type="SAM" id="Coils"/>
    </source>
</evidence>
<feature type="compositionally biased region" description="Basic residues" evidence="2">
    <location>
        <begin position="425"/>
        <end position="437"/>
    </location>
</feature>
<feature type="region of interest" description="Disordered" evidence="2">
    <location>
        <begin position="271"/>
        <end position="446"/>
    </location>
</feature>
<feature type="region of interest" description="Disordered" evidence="2">
    <location>
        <begin position="72"/>
        <end position="92"/>
    </location>
</feature>
<feature type="compositionally biased region" description="Pro residues" evidence="2">
    <location>
        <begin position="336"/>
        <end position="345"/>
    </location>
</feature>